<evidence type="ECO:0000313" key="2">
    <source>
        <dbReference type="Proteomes" id="UP001108280"/>
    </source>
</evidence>
<feature type="region of interest" description="Disordered" evidence="1">
    <location>
        <begin position="1"/>
        <end position="250"/>
    </location>
</feature>
<feature type="compositionally biased region" description="Low complexity" evidence="1">
    <location>
        <begin position="108"/>
        <end position="119"/>
    </location>
</feature>
<accession>A0A9J7GQ71</accession>
<dbReference type="GeneID" id="113833746"/>
<keyword evidence="2" id="KW-1185">Reference proteome</keyword>
<dbReference type="AlphaFoldDB" id="A0A9J7GQ71"/>
<dbReference type="Proteomes" id="UP001108280">
    <property type="component" value="Chromosome 2"/>
</dbReference>
<dbReference type="RefSeq" id="XP_035296013.1">
    <property type="nucleotide sequence ID" value="XM_035440122.1"/>
</dbReference>
<reference evidence="2" key="2">
    <citation type="journal article" date="2020" name="Biotechnol. Bioeng.">
        <title>Chromosome-scale scaffolds for the Chinese hamster reference genome assembly to facilitate the study of the CHO epigenome.</title>
        <authorList>
            <person name="Hilliard W."/>
            <person name="MacDonald M."/>
            <person name="Lee K.H."/>
        </authorList>
    </citation>
    <scope>NUCLEOTIDE SEQUENCE [LARGE SCALE GENOMIC DNA]</scope>
    <source>
        <strain evidence="2">17A/GY</strain>
    </source>
</reference>
<reference evidence="2" key="1">
    <citation type="journal article" date="2018" name="Biotechnol. Bioeng.">
        <title>A reference genome of the Chinese hamster based on a hybrid assembly strategy.</title>
        <authorList>
            <person name="Rupp O."/>
            <person name="MacDonald M.L."/>
            <person name="Li S."/>
            <person name="Dhiman H."/>
            <person name="Polson S."/>
            <person name="Griep S."/>
            <person name="Heffner K."/>
            <person name="Hernandez I."/>
            <person name="Brinkrolf K."/>
            <person name="Jadhav V."/>
            <person name="Samoudi M."/>
            <person name="Hao H."/>
            <person name="Kingham B."/>
            <person name="Goesmann A."/>
            <person name="Betenbaugh M.J."/>
            <person name="Lewis N.E."/>
            <person name="Borth N."/>
            <person name="Lee K.H."/>
        </authorList>
    </citation>
    <scope>NUCLEOTIDE SEQUENCE [LARGE SCALE GENOMIC DNA]</scope>
    <source>
        <strain evidence="2">17A/GY</strain>
    </source>
</reference>
<evidence type="ECO:0000313" key="3">
    <source>
        <dbReference type="RefSeq" id="XP_035296013.1"/>
    </source>
</evidence>
<feature type="compositionally biased region" description="Pro residues" evidence="1">
    <location>
        <begin position="231"/>
        <end position="247"/>
    </location>
</feature>
<gene>
    <name evidence="3" type="primary">LOC113833746</name>
</gene>
<proteinExistence type="predicted"/>
<organism evidence="2 3">
    <name type="scientific">Cricetulus griseus</name>
    <name type="common">Chinese hamster</name>
    <name type="synonym">Cricetulus barabensis griseus</name>
    <dbReference type="NCBI Taxonomy" id="10029"/>
    <lineage>
        <taxon>Eukaryota</taxon>
        <taxon>Metazoa</taxon>
        <taxon>Chordata</taxon>
        <taxon>Craniata</taxon>
        <taxon>Vertebrata</taxon>
        <taxon>Euteleostomi</taxon>
        <taxon>Mammalia</taxon>
        <taxon>Eutheria</taxon>
        <taxon>Euarchontoglires</taxon>
        <taxon>Glires</taxon>
        <taxon>Rodentia</taxon>
        <taxon>Myomorpha</taxon>
        <taxon>Muroidea</taxon>
        <taxon>Cricetidae</taxon>
        <taxon>Cricetinae</taxon>
        <taxon>Cricetulus</taxon>
    </lineage>
</organism>
<sequence length="370" mass="38478">MAASERPAPRTLSPRGPAGSHTPQEGAVERAELGFCSRGDPTSSSRSACRAPFTLARPAQPRFRDRGSGNRIPTLGPALNPIPRPRSRIRDQHSVSPGHRPRSLITDAALSPRPQPRSASRPRRLRPNQCGTQAPPPTQPTPTLRSPPTPPWRAGCPRGGKKSRRARLDSARPGATQNRGHAHLAPSGAHAAAWSTRSSRSRPAGRSRRGWSGPRGGCSSPSPAALAARARPPPPPPPPSPSAPQTPPAIRMGAAAPACSLGKPHVASLRTGSVRVLRPPPRPPRLCACASGLKASGPFSGVFEGATCRSVSVASGLRLLVSAPMPRAPSQRAVCSACVSGPPGLEGVAIPPSLPASETEAYPCIHTPEH</sequence>
<feature type="compositionally biased region" description="Pro residues" evidence="1">
    <location>
        <begin position="134"/>
        <end position="151"/>
    </location>
</feature>
<feature type="compositionally biased region" description="Low complexity" evidence="1">
    <location>
        <begin position="183"/>
        <end position="198"/>
    </location>
</feature>
<reference evidence="3" key="3">
    <citation type="submission" date="2025-08" db="UniProtKB">
        <authorList>
            <consortium name="RefSeq"/>
        </authorList>
    </citation>
    <scope>IDENTIFICATION</scope>
    <source>
        <strain evidence="3">17A/GY</strain>
        <tissue evidence="3">Liver</tissue>
    </source>
</reference>
<feature type="compositionally biased region" description="Basic residues" evidence="1">
    <location>
        <begin position="199"/>
        <end position="209"/>
    </location>
</feature>
<evidence type="ECO:0000256" key="1">
    <source>
        <dbReference type="SAM" id="MobiDB-lite"/>
    </source>
</evidence>
<dbReference type="KEGG" id="cge:113833746"/>
<protein>
    <submittedName>
        <fullName evidence="3">Formin-like protein 5</fullName>
    </submittedName>
</protein>
<feature type="compositionally biased region" description="Low complexity" evidence="1">
    <location>
        <begin position="217"/>
        <end position="230"/>
    </location>
</feature>
<name>A0A9J7GQ71_CRIGR</name>